<protein>
    <submittedName>
        <fullName evidence="1">11306_t:CDS:1</fullName>
    </submittedName>
</protein>
<evidence type="ECO:0000313" key="2">
    <source>
        <dbReference type="Proteomes" id="UP000789366"/>
    </source>
</evidence>
<gene>
    <name evidence="1" type="ORF">SPELUC_LOCUS3327</name>
</gene>
<dbReference type="EMBL" id="CAJVPW010002499">
    <property type="protein sequence ID" value="CAG8507734.1"/>
    <property type="molecule type" value="Genomic_DNA"/>
</dbReference>
<keyword evidence="2" id="KW-1185">Reference proteome</keyword>
<feature type="non-terminal residue" evidence="1">
    <location>
        <position position="1"/>
    </location>
</feature>
<dbReference type="Proteomes" id="UP000789366">
    <property type="component" value="Unassembled WGS sequence"/>
</dbReference>
<sequence>YEVIKVGKKFDETKLLADGFKISKTMHDIFVCLCKLVNLEETKIRKLQIPGILHLGLKLQVLQINLIRVLVSIWKKMIKDNIKIVFTVQNSNNFKQKLLDKESLDGIDAKLKTKNAVLLKQIMEESTKYEAENVKLKAKIAKLEQIAKENTKDHSGKKKDIISNLLLKIEHSSTQSESSTELEISITFLSQNIISTEISAYADDNLAES</sequence>
<comment type="caution">
    <text evidence="1">The sequence shown here is derived from an EMBL/GenBank/DDBJ whole genome shotgun (WGS) entry which is preliminary data.</text>
</comment>
<evidence type="ECO:0000313" key="1">
    <source>
        <dbReference type="EMBL" id="CAG8507734.1"/>
    </source>
</evidence>
<organism evidence="1 2">
    <name type="scientific">Cetraspora pellucida</name>
    <dbReference type="NCBI Taxonomy" id="1433469"/>
    <lineage>
        <taxon>Eukaryota</taxon>
        <taxon>Fungi</taxon>
        <taxon>Fungi incertae sedis</taxon>
        <taxon>Mucoromycota</taxon>
        <taxon>Glomeromycotina</taxon>
        <taxon>Glomeromycetes</taxon>
        <taxon>Diversisporales</taxon>
        <taxon>Gigasporaceae</taxon>
        <taxon>Cetraspora</taxon>
    </lineage>
</organism>
<accession>A0ACA9L449</accession>
<reference evidence="1" key="1">
    <citation type="submission" date="2021-06" db="EMBL/GenBank/DDBJ databases">
        <authorList>
            <person name="Kallberg Y."/>
            <person name="Tangrot J."/>
            <person name="Rosling A."/>
        </authorList>
    </citation>
    <scope>NUCLEOTIDE SEQUENCE</scope>
    <source>
        <strain evidence="1">28 12/20/2015</strain>
    </source>
</reference>
<proteinExistence type="predicted"/>
<name>A0ACA9L449_9GLOM</name>